<feature type="compositionally biased region" description="Basic and acidic residues" evidence="13">
    <location>
        <begin position="21"/>
        <end position="36"/>
    </location>
</feature>
<comment type="cofactor">
    <cofactor evidence="4">
        <name>Mg(2+)</name>
        <dbReference type="ChEBI" id="CHEBI:18420"/>
    </cofactor>
</comment>
<dbReference type="FunFam" id="1.10.3210.10:FF:000011">
    <property type="entry name" value="HD domain-containing protein 2"/>
    <property type="match status" value="1"/>
</dbReference>
<evidence type="ECO:0000256" key="13">
    <source>
        <dbReference type="SAM" id="MobiDB-lite"/>
    </source>
</evidence>
<comment type="subunit">
    <text evidence="7">Homodimer.</text>
</comment>
<dbReference type="Proteomes" id="UP000800038">
    <property type="component" value="Unassembled WGS sequence"/>
</dbReference>
<keyword evidence="16" id="KW-1185">Reference proteome</keyword>
<dbReference type="EC" id="3.1.3.89" evidence="8"/>
<dbReference type="GO" id="GO:0005737">
    <property type="term" value="C:cytoplasm"/>
    <property type="evidence" value="ECO:0007669"/>
    <property type="project" value="TreeGrafter"/>
</dbReference>
<feature type="compositionally biased region" description="Polar residues" evidence="13">
    <location>
        <begin position="1"/>
        <end position="11"/>
    </location>
</feature>
<evidence type="ECO:0000256" key="12">
    <source>
        <dbReference type="ARBA" id="ARBA00023285"/>
    </source>
</evidence>
<dbReference type="InterPro" id="IPR003607">
    <property type="entry name" value="HD/PDEase_dom"/>
</dbReference>
<dbReference type="GO" id="GO:0009159">
    <property type="term" value="P:deoxyribonucleoside monophosphate catabolic process"/>
    <property type="evidence" value="ECO:0007669"/>
    <property type="project" value="UniProtKB-ARBA"/>
</dbReference>
<dbReference type="InterPro" id="IPR006674">
    <property type="entry name" value="HD_domain"/>
</dbReference>
<keyword evidence="12" id="KW-0170">Cobalt</keyword>
<dbReference type="GO" id="GO:0046872">
    <property type="term" value="F:metal ion binding"/>
    <property type="evidence" value="ECO:0007669"/>
    <property type="project" value="UniProtKB-KW"/>
</dbReference>
<keyword evidence="9" id="KW-0479">Metal-binding</keyword>
<sequence>MAVDEATQTSGAPELAAGKLHTKEEATNAGKGDAKDATQSAWSVESVLAEITPGYAENTDSPLPFFHLLERLKTTRRAGWCRFGIHDCESISDHMYRMSIITMMAPSSISATLDILRCCQMALIHDMAEALVGDLTPVDPVSKEEKSRRESTTMDYICTNLLGKFNNGFNGKNVRALWQEYEDSKTKESIFVHDVDKIELLLQMVEYERSKKCEMDLGEFTWVAEKIQSEEVKGWAVQVFKERKQLWKEAGKTPTWRADTEPKDEA</sequence>
<dbReference type="PANTHER" id="PTHR11845:SF13">
    <property type="entry name" value="5'-DEOXYNUCLEOTIDASE HDDC2"/>
    <property type="match status" value="1"/>
</dbReference>
<protein>
    <recommendedName>
        <fullName evidence="8">5'-deoxynucleotidase</fullName>
        <ecNumber evidence="8">3.1.3.89</ecNumber>
    </recommendedName>
</protein>
<keyword evidence="10" id="KW-0378">Hydrolase</keyword>
<evidence type="ECO:0000256" key="5">
    <source>
        <dbReference type="ARBA" id="ARBA00004074"/>
    </source>
</evidence>
<evidence type="ECO:0000256" key="8">
    <source>
        <dbReference type="ARBA" id="ARBA00012964"/>
    </source>
</evidence>
<evidence type="ECO:0000259" key="14">
    <source>
        <dbReference type="SMART" id="SM00471"/>
    </source>
</evidence>
<evidence type="ECO:0000313" key="16">
    <source>
        <dbReference type="Proteomes" id="UP000800038"/>
    </source>
</evidence>
<dbReference type="SMART" id="SM00471">
    <property type="entry name" value="HDc"/>
    <property type="match status" value="1"/>
</dbReference>
<evidence type="ECO:0000256" key="9">
    <source>
        <dbReference type="ARBA" id="ARBA00022723"/>
    </source>
</evidence>
<evidence type="ECO:0000256" key="4">
    <source>
        <dbReference type="ARBA" id="ARBA00001946"/>
    </source>
</evidence>
<dbReference type="OrthoDB" id="10254258at2759"/>
<dbReference type="PANTHER" id="PTHR11845">
    <property type="entry name" value="5'-DEOXYNUCLEOTIDASE HDDC2"/>
    <property type="match status" value="1"/>
</dbReference>
<evidence type="ECO:0000256" key="11">
    <source>
        <dbReference type="ARBA" id="ARBA00022842"/>
    </source>
</evidence>
<dbReference type="InterPro" id="IPR039356">
    <property type="entry name" value="YfbR/HDDC2"/>
</dbReference>
<dbReference type="GO" id="GO:0002953">
    <property type="term" value="F:5'-deoxynucleotidase activity"/>
    <property type="evidence" value="ECO:0007669"/>
    <property type="project" value="UniProtKB-EC"/>
</dbReference>
<dbReference type="SUPFAM" id="SSF109604">
    <property type="entry name" value="HD-domain/PDEase-like"/>
    <property type="match status" value="1"/>
</dbReference>
<accession>A0A6A5SU77</accession>
<dbReference type="AlphaFoldDB" id="A0A6A5SU77"/>
<proteinExistence type="inferred from homology"/>
<evidence type="ECO:0000256" key="7">
    <source>
        <dbReference type="ARBA" id="ARBA00011738"/>
    </source>
</evidence>
<organism evidence="15 16">
    <name type="scientific">Clathrospora elynae</name>
    <dbReference type="NCBI Taxonomy" id="706981"/>
    <lineage>
        <taxon>Eukaryota</taxon>
        <taxon>Fungi</taxon>
        <taxon>Dikarya</taxon>
        <taxon>Ascomycota</taxon>
        <taxon>Pezizomycotina</taxon>
        <taxon>Dothideomycetes</taxon>
        <taxon>Pleosporomycetidae</taxon>
        <taxon>Pleosporales</taxon>
        <taxon>Diademaceae</taxon>
        <taxon>Clathrospora</taxon>
    </lineage>
</organism>
<dbReference type="Pfam" id="PF13023">
    <property type="entry name" value="HD_3"/>
    <property type="match status" value="1"/>
</dbReference>
<dbReference type="Gene3D" id="1.10.3210.10">
    <property type="entry name" value="Hypothetical protein af1432"/>
    <property type="match status" value="1"/>
</dbReference>
<comment type="function">
    <text evidence="5">Catalyzes the dephosphorylation of the nucleoside 5'-monophosphates deoxyadenosine monophosphate (dAMP), deoxycytidine monophosphate (dCMP), deoxyguanosine monophosphate (dGMP) and deoxythymidine monophosphate (dTMP).</text>
</comment>
<reference evidence="15" key="1">
    <citation type="journal article" date="2020" name="Stud. Mycol.">
        <title>101 Dothideomycetes genomes: a test case for predicting lifestyles and emergence of pathogens.</title>
        <authorList>
            <person name="Haridas S."/>
            <person name="Albert R."/>
            <person name="Binder M."/>
            <person name="Bloem J."/>
            <person name="Labutti K."/>
            <person name="Salamov A."/>
            <person name="Andreopoulos B."/>
            <person name="Baker S."/>
            <person name="Barry K."/>
            <person name="Bills G."/>
            <person name="Bluhm B."/>
            <person name="Cannon C."/>
            <person name="Castanera R."/>
            <person name="Culley D."/>
            <person name="Daum C."/>
            <person name="Ezra D."/>
            <person name="Gonzalez J."/>
            <person name="Henrissat B."/>
            <person name="Kuo A."/>
            <person name="Liang C."/>
            <person name="Lipzen A."/>
            <person name="Lutzoni F."/>
            <person name="Magnuson J."/>
            <person name="Mondo S."/>
            <person name="Nolan M."/>
            <person name="Ohm R."/>
            <person name="Pangilinan J."/>
            <person name="Park H.-J."/>
            <person name="Ramirez L."/>
            <person name="Alfaro M."/>
            <person name="Sun H."/>
            <person name="Tritt A."/>
            <person name="Yoshinaga Y."/>
            <person name="Zwiers L.-H."/>
            <person name="Turgeon B."/>
            <person name="Goodwin S."/>
            <person name="Spatafora J."/>
            <person name="Crous P."/>
            <person name="Grigoriev I."/>
        </authorList>
    </citation>
    <scope>NUCLEOTIDE SEQUENCE</scope>
    <source>
        <strain evidence="15">CBS 161.51</strain>
    </source>
</reference>
<keyword evidence="11" id="KW-0460">Magnesium</keyword>
<comment type="cofactor">
    <cofactor evidence="3">
        <name>Co(2+)</name>
        <dbReference type="ChEBI" id="CHEBI:48828"/>
    </cofactor>
</comment>
<gene>
    <name evidence="15" type="ORF">EJ02DRAFT_434186</name>
</gene>
<comment type="cofactor">
    <cofactor evidence="2">
        <name>Mn(2+)</name>
        <dbReference type="ChEBI" id="CHEBI:29035"/>
    </cofactor>
</comment>
<name>A0A6A5SU77_9PLEO</name>
<evidence type="ECO:0000256" key="10">
    <source>
        <dbReference type="ARBA" id="ARBA00022801"/>
    </source>
</evidence>
<evidence type="ECO:0000313" key="15">
    <source>
        <dbReference type="EMBL" id="KAF1942126.1"/>
    </source>
</evidence>
<dbReference type="EMBL" id="ML976038">
    <property type="protein sequence ID" value="KAF1942126.1"/>
    <property type="molecule type" value="Genomic_DNA"/>
</dbReference>
<evidence type="ECO:0000256" key="1">
    <source>
        <dbReference type="ARBA" id="ARBA00001638"/>
    </source>
</evidence>
<evidence type="ECO:0000256" key="2">
    <source>
        <dbReference type="ARBA" id="ARBA00001936"/>
    </source>
</evidence>
<evidence type="ECO:0000256" key="6">
    <source>
        <dbReference type="ARBA" id="ARBA00009999"/>
    </source>
</evidence>
<evidence type="ECO:0000256" key="3">
    <source>
        <dbReference type="ARBA" id="ARBA00001941"/>
    </source>
</evidence>
<feature type="domain" description="HD/PDEase" evidence="14">
    <location>
        <begin position="87"/>
        <end position="210"/>
    </location>
</feature>
<comment type="similarity">
    <text evidence="6">Belongs to the HDDC2 family.</text>
</comment>
<feature type="region of interest" description="Disordered" evidence="13">
    <location>
        <begin position="1"/>
        <end position="37"/>
    </location>
</feature>
<comment type="catalytic activity">
    <reaction evidence="1">
        <text>a 2'-deoxyribonucleoside 5'-phosphate + H2O = a 2'-deoxyribonucleoside + phosphate</text>
        <dbReference type="Rhea" id="RHEA:36167"/>
        <dbReference type="ChEBI" id="CHEBI:15377"/>
        <dbReference type="ChEBI" id="CHEBI:18274"/>
        <dbReference type="ChEBI" id="CHEBI:43474"/>
        <dbReference type="ChEBI" id="CHEBI:65317"/>
        <dbReference type="EC" id="3.1.3.89"/>
    </reaction>
</comment>